<proteinExistence type="predicted"/>
<feature type="domain" description="GAD-related" evidence="1">
    <location>
        <begin position="3"/>
        <end position="107"/>
    </location>
</feature>
<reference evidence="3 4" key="1">
    <citation type="submission" date="2020-08" db="EMBL/GenBank/DDBJ databases">
        <title>The Agave Microbiome: Exploring the role of microbial communities in plant adaptations to desert environments.</title>
        <authorList>
            <person name="Partida-Martinez L.P."/>
        </authorList>
    </citation>
    <scope>NUCLEOTIDE SEQUENCE [LARGE SCALE GENOMIC DNA]</scope>
    <source>
        <strain evidence="3 4">AT3.2</strain>
    </source>
</reference>
<sequence>MDEVYEYFLSIMGPEFNKTQPTEAQIAKFSGKLPRKLLEYWHDYGWGGFYDGLFWLTDPEEYASSVEAWLASTNIPDKQNYLAIARSAFGRIFLWNKKTGQNITIISLDSLIITSPPDEDVAAGDDTDALQDFLCEIDPDYLDMQDTKENNLFKRVLRKLGPVAVDEMYCFEPALAIGGSPILGNIAIVKITPQLIFLAQLGDVEILHIDVSKIL</sequence>
<dbReference type="RefSeq" id="WP_183558350.1">
    <property type="nucleotide sequence ID" value="NZ_JACHBX010000006.1"/>
</dbReference>
<dbReference type="AlphaFoldDB" id="A0A7X0CGN8"/>
<dbReference type="EMBL" id="JACHBX010000006">
    <property type="protein sequence ID" value="MBB6136510.1"/>
    <property type="molecule type" value="Genomic_DNA"/>
</dbReference>
<protein>
    <recommendedName>
        <fullName evidence="5">GAD-like domain protein</fullName>
    </recommendedName>
</protein>
<dbReference type="InterPro" id="IPR015002">
    <property type="entry name" value="T6SS_Tdi1_C"/>
</dbReference>
<dbReference type="Proteomes" id="UP000540787">
    <property type="component" value="Unassembled WGS sequence"/>
</dbReference>
<organism evidence="3 4">
    <name type="scientific">Massilia aurea</name>
    <dbReference type="NCBI Taxonomy" id="373040"/>
    <lineage>
        <taxon>Bacteria</taxon>
        <taxon>Pseudomonadati</taxon>
        <taxon>Pseudomonadota</taxon>
        <taxon>Betaproteobacteria</taxon>
        <taxon>Burkholderiales</taxon>
        <taxon>Oxalobacteraceae</taxon>
        <taxon>Telluria group</taxon>
        <taxon>Massilia</taxon>
    </lineage>
</organism>
<name>A0A7X0CGN8_9BURK</name>
<evidence type="ECO:0000313" key="3">
    <source>
        <dbReference type="EMBL" id="MBB6136510.1"/>
    </source>
</evidence>
<gene>
    <name evidence="3" type="ORF">HD842_004688</name>
</gene>
<evidence type="ECO:0000313" key="4">
    <source>
        <dbReference type="Proteomes" id="UP000540787"/>
    </source>
</evidence>
<feature type="domain" description="T6SS immunity protein Tdi1 C-terminal" evidence="2">
    <location>
        <begin position="129"/>
        <end position="201"/>
    </location>
</feature>
<keyword evidence="4" id="KW-1185">Reference proteome</keyword>
<dbReference type="Pfam" id="PF08906">
    <property type="entry name" value="T6SS_Tdi1_C"/>
    <property type="match status" value="1"/>
</dbReference>
<dbReference type="InterPro" id="IPR014983">
    <property type="entry name" value="GAD-rel"/>
</dbReference>
<evidence type="ECO:0008006" key="5">
    <source>
        <dbReference type="Google" id="ProtNLM"/>
    </source>
</evidence>
<dbReference type="Pfam" id="PF08887">
    <property type="entry name" value="GAD-like"/>
    <property type="match status" value="1"/>
</dbReference>
<comment type="caution">
    <text evidence="3">The sequence shown here is derived from an EMBL/GenBank/DDBJ whole genome shotgun (WGS) entry which is preliminary data.</text>
</comment>
<evidence type="ECO:0000259" key="2">
    <source>
        <dbReference type="Pfam" id="PF08906"/>
    </source>
</evidence>
<evidence type="ECO:0000259" key="1">
    <source>
        <dbReference type="Pfam" id="PF08887"/>
    </source>
</evidence>
<accession>A0A7X0CGN8</accession>